<proteinExistence type="predicted"/>
<dbReference type="AlphaFoldDB" id="X1IQF5"/>
<evidence type="ECO:0000313" key="1">
    <source>
        <dbReference type="EMBL" id="GAH83932.1"/>
    </source>
</evidence>
<name>X1IQF5_9ZZZZ</name>
<sequence length="111" mass="11755">MSNGADITNGQEALERLCRKGSEGTGEVSVVTSPGARTAAWTVKVKSLSSYNVYNVRVVVIGDAGSVPVEIGGQMQAVNMAESFLEDGQLSTGTYAIMFRMGEKSVFYVPV</sequence>
<dbReference type="EMBL" id="BARU01041015">
    <property type="protein sequence ID" value="GAH83932.1"/>
    <property type="molecule type" value="Genomic_DNA"/>
</dbReference>
<organism evidence="1">
    <name type="scientific">marine sediment metagenome</name>
    <dbReference type="NCBI Taxonomy" id="412755"/>
    <lineage>
        <taxon>unclassified sequences</taxon>
        <taxon>metagenomes</taxon>
        <taxon>ecological metagenomes</taxon>
    </lineage>
</organism>
<accession>X1IQF5</accession>
<reference evidence="1" key="1">
    <citation type="journal article" date="2014" name="Front. Microbiol.">
        <title>High frequency of phylogenetically diverse reductive dehalogenase-homologous genes in deep subseafloor sedimentary metagenomes.</title>
        <authorList>
            <person name="Kawai M."/>
            <person name="Futagami T."/>
            <person name="Toyoda A."/>
            <person name="Takaki Y."/>
            <person name="Nishi S."/>
            <person name="Hori S."/>
            <person name="Arai W."/>
            <person name="Tsubouchi T."/>
            <person name="Morono Y."/>
            <person name="Uchiyama I."/>
            <person name="Ito T."/>
            <person name="Fujiyama A."/>
            <person name="Inagaki F."/>
            <person name="Takami H."/>
        </authorList>
    </citation>
    <scope>NUCLEOTIDE SEQUENCE</scope>
    <source>
        <strain evidence="1">Expedition CK06-06</strain>
    </source>
</reference>
<gene>
    <name evidence="1" type="ORF">S03H2_63320</name>
</gene>
<comment type="caution">
    <text evidence="1">The sequence shown here is derived from an EMBL/GenBank/DDBJ whole genome shotgun (WGS) entry which is preliminary data.</text>
</comment>
<protein>
    <submittedName>
        <fullName evidence="1">Uncharacterized protein</fullName>
    </submittedName>
</protein>